<evidence type="ECO:0000313" key="3">
    <source>
        <dbReference type="Proteomes" id="UP000005540"/>
    </source>
</evidence>
<accession>C4FL58</accession>
<dbReference type="GO" id="GO:0016740">
    <property type="term" value="F:transferase activity"/>
    <property type="evidence" value="ECO:0007669"/>
    <property type="project" value="UniProtKB-KW"/>
</dbReference>
<dbReference type="OrthoDB" id="9803128at2"/>
<evidence type="ECO:0000259" key="1">
    <source>
        <dbReference type="Pfam" id="PF18765"/>
    </source>
</evidence>
<dbReference type="RefSeq" id="WP_007547565.1">
    <property type="nucleotide sequence ID" value="NZ_ABZS01000135.1"/>
</dbReference>
<dbReference type="InterPro" id="IPR052930">
    <property type="entry name" value="TA_antitoxin_MntA"/>
</dbReference>
<dbReference type="SUPFAM" id="SSF81301">
    <property type="entry name" value="Nucleotidyltransferase"/>
    <property type="match status" value="1"/>
</dbReference>
<dbReference type="PANTHER" id="PTHR43852:SF2">
    <property type="entry name" value="PROTEIN ADENYLYLTRANSFERASE MNTA"/>
    <property type="match status" value="1"/>
</dbReference>
<sequence length="99" mass="11468">MDKVEKIINDVVYVLVEKLQPEKILLFGSRAKGENKPYSDIDLAVELKQNVDFRLKRKIKELVEDISGMSSVDIVYHNECSENFKNIVYETGKVLYEKS</sequence>
<comment type="caution">
    <text evidence="2">The sequence shown here is derived from an EMBL/GenBank/DDBJ whole genome shotgun (WGS) entry which is preliminary data.</text>
</comment>
<keyword evidence="3" id="KW-1185">Reference proteome</keyword>
<keyword evidence="2" id="KW-0808">Transferase</keyword>
<dbReference type="CDD" id="cd05403">
    <property type="entry name" value="NT_KNTase_like"/>
    <property type="match status" value="1"/>
</dbReference>
<gene>
    <name evidence="2" type="ORF">SULYE_1312</name>
</gene>
<dbReference type="Proteomes" id="UP000005540">
    <property type="component" value="Unassembled WGS sequence"/>
</dbReference>
<proteinExistence type="predicted"/>
<feature type="domain" description="Polymerase beta nucleotidyltransferase" evidence="1">
    <location>
        <begin position="14"/>
        <end position="99"/>
    </location>
</feature>
<evidence type="ECO:0000313" key="2">
    <source>
        <dbReference type="EMBL" id="EEP60190.1"/>
    </source>
</evidence>
<dbReference type="PANTHER" id="PTHR43852">
    <property type="entry name" value="NUCLEOTIDYLTRANSFERASE"/>
    <property type="match status" value="1"/>
</dbReference>
<dbReference type="AlphaFoldDB" id="C4FL58"/>
<dbReference type="Pfam" id="PF18765">
    <property type="entry name" value="Polbeta"/>
    <property type="match status" value="1"/>
</dbReference>
<name>C4FL58_9AQUI</name>
<dbReference type="NCBIfam" id="NF047752">
    <property type="entry name" value="MntA_antitoxin"/>
    <property type="match status" value="1"/>
</dbReference>
<dbReference type="InterPro" id="IPR041633">
    <property type="entry name" value="Polbeta"/>
</dbReference>
<dbReference type="Gene3D" id="3.30.460.10">
    <property type="entry name" value="Beta Polymerase, domain 2"/>
    <property type="match status" value="1"/>
</dbReference>
<dbReference type="EMBL" id="ABZS01000135">
    <property type="protein sequence ID" value="EEP60190.1"/>
    <property type="molecule type" value="Genomic_DNA"/>
</dbReference>
<protein>
    <submittedName>
        <fullName evidence="2">Nucleotidyltransferase</fullName>
    </submittedName>
</protein>
<reference evidence="2 3" key="1">
    <citation type="submission" date="2009-04" db="EMBL/GenBank/DDBJ databases">
        <authorList>
            <person name="Reysenbach A.-L."/>
            <person name="Heidelberg J.F."/>
            <person name="Nelson W.C."/>
        </authorList>
    </citation>
    <scope>NUCLEOTIDE SEQUENCE [LARGE SCALE GENOMIC DNA]</scope>
    <source>
        <strain evidence="2 3">SS-5</strain>
    </source>
</reference>
<organism evidence="2 3">
    <name type="scientific">Sulfurihydrogenibium yellowstonense SS-5</name>
    <dbReference type="NCBI Taxonomy" id="432331"/>
    <lineage>
        <taxon>Bacteria</taxon>
        <taxon>Pseudomonadati</taxon>
        <taxon>Aquificota</taxon>
        <taxon>Aquificia</taxon>
        <taxon>Aquificales</taxon>
        <taxon>Hydrogenothermaceae</taxon>
        <taxon>Sulfurihydrogenibium</taxon>
    </lineage>
</organism>
<dbReference type="InterPro" id="IPR043519">
    <property type="entry name" value="NT_sf"/>
</dbReference>